<keyword evidence="6" id="KW-1185">Reference proteome</keyword>
<name>A0A1E5XM17_9HYPH</name>
<evidence type="ECO:0000313" key="5">
    <source>
        <dbReference type="EMBL" id="OEO29622.1"/>
    </source>
</evidence>
<dbReference type="OrthoDB" id="7506088at2"/>
<dbReference type="RefSeq" id="WP_069911132.1">
    <property type="nucleotide sequence ID" value="NZ_LAJE02000272.1"/>
</dbReference>
<dbReference type="GO" id="GO:0003677">
    <property type="term" value="F:DNA binding"/>
    <property type="evidence" value="ECO:0007669"/>
    <property type="project" value="UniProtKB-KW"/>
</dbReference>
<comment type="caution">
    <text evidence="5">The sequence shown here is derived from an EMBL/GenBank/DDBJ whole genome shotgun (WGS) entry which is preliminary data.</text>
</comment>
<dbReference type="SUPFAM" id="SSF51206">
    <property type="entry name" value="cAMP-binding domain-like"/>
    <property type="match status" value="1"/>
</dbReference>
<dbReference type="Pfam" id="PF13545">
    <property type="entry name" value="HTH_Crp_2"/>
    <property type="match status" value="1"/>
</dbReference>
<evidence type="ECO:0000259" key="4">
    <source>
        <dbReference type="PROSITE" id="PS51063"/>
    </source>
</evidence>
<dbReference type="InterPro" id="IPR018490">
    <property type="entry name" value="cNMP-bd_dom_sf"/>
</dbReference>
<dbReference type="Gene3D" id="1.10.10.10">
    <property type="entry name" value="Winged helix-like DNA-binding domain superfamily/Winged helix DNA-binding domain"/>
    <property type="match status" value="1"/>
</dbReference>
<keyword evidence="3" id="KW-0804">Transcription</keyword>
<dbReference type="AlphaFoldDB" id="A0A1E5XM17"/>
<dbReference type="PROSITE" id="PS51063">
    <property type="entry name" value="HTH_CRP_2"/>
    <property type="match status" value="1"/>
</dbReference>
<dbReference type="GO" id="GO:0006355">
    <property type="term" value="P:regulation of DNA-templated transcription"/>
    <property type="evidence" value="ECO:0007669"/>
    <property type="project" value="InterPro"/>
</dbReference>
<protein>
    <recommendedName>
        <fullName evidence="4">HTH crp-type domain-containing protein</fullName>
    </recommendedName>
</protein>
<evidence type="ECO:0000256" key="1">
    <source>
        <dbReference type="ARBA" id="ARBA00023015"/>
    </source>
</evidence>
<dbReference type="InterPro" id="IPR012318">
    <property type="entry name" value="HTH_CRP"/>
</dbReference>
<dbReference type="EMBL" id="LAJE02000272">
    <property type="protein sequence ID" value="OEO29622.1"/>
    <property type="molecule type" value="Genomic_DNA"/>
</dbReference>
<reference evidence="5 6" key="1">
    <citation type="journal article" date="2015" name="Genome Announc.">
        <title>Genome Assemblies of Three Soil-Associated Devosia species: D. insulae, D. limi, and D. soli.</title>
        <authorList>
            <person name="Hassan Y.I."/>
            <person name="Lepp D."/>
            <person name="Zhou T."/>
        </authorList>
    </citation>
    <scope>NUCLEOTIDE SEQUENCE [LARGE SCALE GENOMIC DNA]</scope>
    <source>
        <strain evidence="5 6">DS-56</strain>
    </source>
</reference>
<dbReference type="Proteomes" id="UP000095463">
    <property type="component" value="Unassembled WGS sequence"/>
</dbReference>
<dbReference type="InterPro" id="IPR014710">
    <property type="entry name" value="RmlC-like_jellyroll"/>
</dbReference>
<accession>A0A1E5XM17</accession>
<proteinExistence type="predicted"/>
<evidence type="ECO:0000313" key="6">
    <source>
        <dbReference type="Proteomes" id="UP000095463"/>
    </source>
</evidence>
<dbReference type="SUPFAM" id="SSF46785">
    <property type="entry name" value="Winged helix' DNA-binding domain"/>
    <property type="match status" value="1"/>
</dbReference>
<dbReference type="Gene3D" id="2.60.120.10">
    <property type="entry name" value="Jelly Rolls"/>
    <property type="match status" value="1"/>
</dbReference>
<gene>
    <name evidence="5" type="ORF">VW23_024670</name>
</gene>
<dbReference type="InterPro" id="IPR036390">
    <property type="entry name" value="WH_DNA-bd_sf"/>
</dbReference>
<feature type="domain" description="HTH crp-type" evidence="4">
    <location>
        <begin position="145"/>
        <end position="210"/>
    </location>
</feature>
<evidence type="ECO:0000256" key="2">
    <source>
        <dbReference type="ARBA" id="ARBA00023125"/>
    </source>
</evidence>
<evidence type="ECO:0000256" key="3">
    <source>
        <dbReference type="ARBA" id="ARBA00023163"/>
    </source>
</evidence>
<keyword evidence="2" id="KW-0238">DNA-binding</keyword>
<keyword evidence="1" id="KW-0805">Transcription regulation</keyword>
<sequence>MSFLSPRFENGLLSRLSVEDVALLGPLERVELAPHNALEVANRSVESIYFIERGFASVVADDADGGIIEVGLIGPEGMTGLAVVHGVDQTPFSTVVQGGGTAVRVDPEYLRAALADSPSLHQLFMRYAQAFAVQVASTASANGRLLLEQRVARWLLMVGDRLGESFQITHEFLSVMLAVRRAGVTRALQDLEARGLIRTMRGVVAIIDRAGLAEFTNGAYGLAEKEYANLLGPESEAEVVEAKEPKHYRKVNY</sequence>
<organism evidence="5 6">
    <name type="scientific">Devosia insulae DS-56</name>
    <dbReference type="NCBI Taxonomy" id="1116389"/>
    <lineage>
        <taxon>Bacteria</taxon>
        <taxon>Pseudomonadati</taxon>
        <taxon>Pseudomonadota</taxon>
        <taxon>Alphaproteobacteria</taxon>
        <taxon>Hyphomicrobiales</taxon>
        <taxon>Devosiaceae</taxon>
        <taxon>Devosia</taxon>
    </lineage>
</organism>
<dbReference type="InterPro" id="IPR036388">
    <property type="entry name" value="WH-like_DNA-bd_sf"/>
</dbReference>